<dbReference type="InterPro" id="IPR005162">
    <property type="entry name" value="Retrotrans_gag_dom"/>
</dbReference>
<evidence type="ECO:0000259" key="1">
    <source>
        <dbReference type="Pfam" id="PF03732"/>
    </source>
</evidence>
<reference evidence="2" key="1">
    <citation type="submission" date="2020-06" db="EMBL/GenBank/DDBJ databases">
        <authorList>
            <person name="Li T."/>
            <person name="Hu X."/>
            <person name="Zhang T."/>
            <person name="Song X."/>
            <person name="Zhang H."/>
            <person name="Dai N."/>
            <person name="Sheng W."/>
            <person name="Hou X."/>
            <person name="Wei L."/>
        </authorList>
    </citation>
    <scope>NUCLEOTIDE SEQUENCE</scope>
    <source>
        <strain evidence="2">KEN1</strain>
        <tissue evidence="2">Leaf</tissue>
    </source>
</reference>
<dbReference type="Pfam" id="PF03732">
    <property type="entry name" value="Retrotrans_gag"/>
    <property type="match status" value="1"/>
</dbReference>
<proteinExistence type="predicted"/>
<dbReference type="PANTHER" id="PTHR33223">
    <property type="entry name" value="CCHC-TYPE DOMAIN-CONTAINING PROTEIN"/>
    <property type="match status" value="1"/>
</dbReference>
<dbReference type="EMBL" id="JACGWN010000015">
    <property type="protein sequence ID" value="KAL0402669.1"/>
    <property type="molecule type" value="Genomic_DNA"/>
</dbReference>
<gene>
    <name evidence="2" type="ORF">Slati_4296800</name>
</gene>
<protein>
    <recommendedName>
        <fullName evidence="1">Retrotransposon gag domain-containing protein</fullName>
    </recommendedName>
</protein>
<dbReference type="AlphaFoldDB" id="A0AAW2TD54"/>
<evidence type="ECO:0000313" key="2">
    <source>
        <dbReference type="EMBL" id="KAL0402669.1"/>
    </source>
</evidence>
<feature type="domain" description="Retrotransposon gag" evidence="1">
    <location>
        <begin position="36"/>
        <end position="127"/>
    </location>
</feature>
<accession>A0AAW2TD54</accession>
<organism evidence="2">
    <name type="scientific">Sesamum latifolium</name>
    <dbReference type="NCBI Taxonomy" id="2727402"/>
    <lineage>
        <taxon>Eukaryota</taxon>
        <taxon>Viridiplantae</taxon>
        <taxon>Streptophyta</taxon>
        <taxon>Embryophyta</taxon>
        <taxon>Tracheophyta</taxon>
        <taxon>Spermatophyta</taxon>
        <taxon>Magnoliopsida</taxon>
        <taxon>eudicotyledons</taxon>
        <taxon>Gunneridae</taxon>
        <taxon>Pentapetalae</taxon>
        <taxon>asterids</taxon>
        <taxon>lamiids</taxon>
        <taxon>Lamiales</taxon>
        <taxon>Pedaliaceae</taxon>
        <taxon>Sesamum</taxon>
    </lineage>
</organism>
<name>A0AAW2TD54_9LAMI</name>
<reference evidence="2" key="2">
    <citation type="journal article" date="2024" name="Plant">
        <title>Genomic evolution and insights into agronomic trait innovations of Sesamum species.</title>
        <authorList>
            <person name="Miao H."/>
            <person name="Wang L."/>
            <person name="Qu L."/>
            <person name="Liu H."/>
            <person name="Sun Y."/>
            <person name="Le M."/>
            <person name="Wang Q."/>
            <person name="Wei S."/>
            <person name="Zheng Y."/>
            <person name="Lin W."/>
            <person name="Duan Y."/>
            <person name="Cao H."/>
            <person name="Xiong S."/>
            <person name="Wang X."/>
            <person name="Wei L."/>
            <person name="Li C."/>
            <person name="Ma Q."/>
            <person name="Ju M."/>
            <person name="Zhao R."/>
            <person name="Li G."/>
            <person name="Mu C."/>
            <person name="Tian Q."/>
            <person name="Mei H."/>
            <person name="Zhang T."/>
            <person name="Gao T."/>
            <person name="Zhang H."/>
        </authorList>
    </citation>
    <scope>NUCLEOTIDE SEQUENCE</scope>
    <source>
        <strain evidence="2">KEN1</strain>
    </source>
</reference>
<comment type="caution">
    <text evidence="2">The sequence shown here is derived from an EMBL/GenBank/DDBJ whole genome shotgun (WGS) entry which is preliminary data.</text>
</comment>
<sequence>MPDLPKCDGTKDPQEHVATFELVMNLYGQSGHMTAKLFVTTLAGKTQEWFTSLPSESIESFERLLQKFTFHFASKRKQKRSATYLFTIRQKEEESLKRFVARFNNETLEVQDLRIDMMVRILIHGLKNGPFASALACDPPTDVKQFMRMAQKYIDEEEMNVIKDGEWQGSRGRDRSA</sequence>
<dbReference type="PANTHER" id="PTHR33223:SF10">
    <property type="entry name" value="AMINOTRANSFERASE-LIKE PLANT MOBILE DOMAIN-CONTAINING PROTEIN"/>
    <property type="match status" value="1"/>
</dbReference>